<dbReference type="PROSITE" id="PS50088">
    <property type="entry name" value="ANK_REPEAT"/>
    <property type="match status" value="4"/>
</dbReference>
<dbReference type="GO" id="GO:0008270">
    <property type="term" value="F:zinc ion binding"/>
    <property type="evidence" value="ECO:0007669"/>
    <property type="project" value="UniProtKB-KW"/>
</dbReference>
<dbReference type="InterPro" id="IPR007527">
    <property type="entry name" value="Znf_SWIM"/>
</dbReference>
<dbReference type="OrthoDB" id="2306477at2759"/>
<reference evidence="6" key="2">
    <citation type="submission" date="2022-10" db="EMBL/GenBank/DDBJ databases">
        <authorList>
            <consortium name="ENA_rothamsted_submissions"/>
            <consortium name="culmorum"/>
            <person name="King R."/>
        </authorList>
    </citation>
    <scope>NUCLEOTIDE SEQUENCE</scope>
</reference>
<dbReference type="Pfam" id="PF12796">
    <property type="entry name" value="Ank_2"/>
    <property type="match status" value="1"/>
</dbReference>
<evidence type="ECO:0000256" key="3">
    <source>
        <dbReference type="PROSITE-ProRule" id="PRU00023"/>
    </source>
</evidence>
<proteinExistence type="predicted"/>
<keyword evidence="4" id="KW-0863">Zinc-finger</keyword>
<feature type="repeat" description="ANK" evidence="3">
    <location>
        <begin position="5"/>
        <end position="33"/>
    </location>
</feature>
<dbReference type="InterPro" id="IPR002110">
    <property type="entry name" value="Ankyrin_rpt"/>
</dbReference>
<evidence type="ECO:0000256" key="4">
    <source>
        <dbReference type="PROSITE-ProRule" id="PRU00325"/>
    </source>
</evidence>
<keyword evidence="2 3" id="KW-0040">ANK repeat</keyword>
<evidence type="ECO:0000259" key="5">
    <source>
        <dbReference type="PROSITE" id="PS50966"/>
    </source>
</evidence>
<keyword evidence="1" id="KW-0677">Repeat</keyword>
<accession>A0A9N9SF84</accession>
<gene>
    <name evidence="6" type="ORF">PHAECO_LOCUS8745</name>
</gene>
<reference evidence="6" key="1">
    <citation type="submission" date="2022-01" db="EMBL/GenBank/DDBJ databases">
        <authorList>
            <person name="King R."/>
        </authorList>
    </citation>
    <scope>NUCLEOTIDE SEQUENCE</scope>
</reference>
<keyword evidence="7" id="KW-1185">Reference proteome</keyword>
<evidence type="ECO:0000313" key="6">
    <source>
        <dbReference type="EMBL" id="CAG9820650.1"/>
    </source>
</evidence>
<keyword evidence="4" id="KW-0862">Zinc</keyword>
<dbReference type="PANTHER" id="PTHR24173:SF74">
    <property type="entry name" value="ANKYRIN REPEAT DOMAIN-CONTAINING PROTEIN 16"/>
    <property type="match status" value="1"/>
</dbReference>
<dbReference type="PROSITE" id="PS50297">
    <property type="entry name" value="ANK_REP_REGION"/>
    <property type="match status" value="3"/>
</dbReference>
<dbReference type="Gene3D" id="1.25.40.20">
    <property type="entry name" value="Ankyrin repeat-containing domain"/>
    <property type="match status" value="1"/>
</dbReference>
<dbReference type="SUPFAM" id="SSF48403">
    <property type="entry name" value="Ankyrin repeat"/>
    <property type="match status" value="1"/>
</dbReference>
<feature type="repeat" description="ANK" evidence="3">
    <location>
        <begin position="67"/>
        <end position="88"/>
    </location>
</feature>
<evidence type="ECO:0000256" key="1">
    <source>
        <dbReference type="ARBA" id="ARBA00022737"/>
    </source>
</evidence>
<feature type="repeat" description="ANK" evidence="3">
    <location>
        <begin position="34"/>
        <end position="66"/>
    </location>
</feature>
<organism evidence="6 7">
    <name type="scientific">Phaedon cochleariae</name>
    <name type="common">Mustard beetle</name>
    <dbReference type="NCBI Taxonomy" id="80249"/>
    <lineage>
        <taxon>Eukaryota</taxon>
        <taxon>Metazoa</taxon>
        <taxon>Ecdysozoa</taxon>
        <taxon>Arthropoda</taxon>
        <taxon>Hexapoda</taxon>
        <taxon>Insecta</taxon>
        <taxon>Pterygota</taxon>
        <taxon>Neoptera</taxon>
        <taxon>Endopterygota</taxon>
        <taxon>Coleoptera</taxon>
        <taxon>Polyphaga</taxon>
        <taxon>Cucujiformia</taxon>
        <taxon>Chrysomeloidea</taxon>
        <taxon>Chrysomelidae</taxon>
        <taxon>Chrysomelinae</taxon>
        <taxon>Chrysomelini</taxon>
        <taxon>Phaedon</taxon>
    </lineage>
</organism>
<keyword evidence="4" id="KW-0479">Metal-binding</keyword>
<dbReference type="PROSITE" id="PS50966">
    <property type="entry name" value="ZF_SWIM"/>
    <property type="match status" value="1"/>
</dbReference>
<dbReference type="AlphaFoldDB" id="A0A9N9SF84"/>
<evidence type="ECO:0000256" key="2">
    <source>
        <dbReference type="ARBA" id="ARBA00023043"/>
    </source>
</evidence>
<feature type="repeat" description="ANK" evidence="3">
    <location>
        <begin position="139"/>
        <end position="171"/>
    </location>
</feature>
<dbReference type="Proteomes" id="UP001153737">
    <property type="component" value="Chromosome 4"/>
</dbReference>
<name>A0A9N9SF84_PHACE</name>
<dbReference type="InterPro" id="IPR036770">
    <property type="entry name" value="Ankyrin_rpt-contain_sf"/>
</dbReference>
<dbReference type="EMBL" id="OU896710">
    <property type="protein sequence ID" value="CAG9820650.1"/>
    <property type="molecule type" value="Genomic_DNA"/>
</dbReference>
<dbReference type="SMART" id="SM00248">
    <property type="entry name" value="ANK"/>
    <property type="match status" value="5"/>
</dbReference>
<feature type="domain" description="SWIM-type" evidence="5">
    <location>
        <begin position="189"/>
        <end position="227"/>
    </location>
</feature>
<sequence>MLTPPIHLAARHGNETLVRSLILAGARVDDRDAQKRTALHIAAEAGNGSAVSALLQNNADQDAVDVENDNALHIAVREGHLNVIRILLTESTIDAEAFNLKGRNPLHELSKYGKENAAAICELFLECMANYPINTSDIMGNSPLLLAYMKGNANLCRVLVKANACLSTENCERITIFNYQSSAIEKDPHVVTIHLNDDPLNWMCTCPSKAGLRSRCKHIFRVLLYINRDDFDKSPVQT</sequence>
<protein>
    <recommendedName>
        <fullName evidence="5">SWIM-type domain-containing protein</fullName>
    </recommendedName>
</protein>
<dbReference type="PANTHER" id="PTHR24173">
    <property type="entry name" value="ANKYRIN REPEAT CONTAINING"/>
    <property type="match status" value="1"/>
</dbReference>
<evidence type="ECO:0000313" key="7">
    <source>
        <dbReference type="Proteomes" id="UP001153737"/>
    </source>
</evidence>